<gene>
    <name evidence="1" type="ORF">S01H1_20191</name>
</gene>
<comment type="caution">
    <text evidence="1">The sequence shown here is derived from an EMBL/GenBank/DDBJ whole genome shotgun (WGS) entry which is preliminary data.</text>
</comment>
<sequence>VIWPPDLRFWTNDINHYKQYPNSYNWCAHIYARSDG</sequence>
<organism evidence="1">
    <name type="scientific">marine sediment metagenome</name>
    <dbReference type="NCBI Taxonomy" id="412755"/>
    <lineage>
        <taxon>unclassified sequences</taxon>
        <taxon>metagenomes</taxon>
        <taxon>ecological metagenomes</taxon>
    </lineage>
</organism>
<name>X0UI84_9ZZZZ</name>
<dbReference type="EMBL" id="BARS01011011">
    <property type="protein sequence ID" value="GAF98986.1"/>
    <property type="molecule type" value="Genomic_DNA"/>
</dbReference>
<dbReference type="AlphaFoldDB" id="X0UI84"/>
<accession>X0UI84</accession>
<feature type="non-terminal residue" evidence="1">
    <location>
        <position position="1"/>
    </location>
</feature>
<evidence type="ECO:0000313" key="1">
    <source>
        <dbReference type="EMBL" id="GAF98986.1"/>
    </source>
</evidence>
<protein>
    <submittedName>
        <fullName evidence="1">Uncharacterized protein</fullName>
    </submittedName>
</protein>
<proteinExistence type="predicted"/>
<reference evidence="1" key="1">
    <citation type="journal article" date="2014" name="Front. Microbiol.">
        <title>High frequency of phylogenetically diverse reductive dehalogenase-homologous genes in deep subseafloor sedimentary metagenomes.</title>
        <authorList>
            <person name="Kawai M."/>
            <person name="Futagami T."/>
            <person name="Toyoda A."/>
            <person name="Takaki Y."/>
            <person name="Nishi S."/>
            <person name="Hori S."/>
            <person name="Arai W."/>
            <person name="Tsubouchi T."/>
            <person name="Morono Y."/>
            <person name="Uchiyama I."/>
            <person name="Ito T."/>
            <person name="Fujiyama A."/>
            <person name="Inagaki F."/>
            <person name="Takami H."/>
        </authorList>
    </citation>
    <scope>NUCLEOTIDE SEQUENCE</scope>
    <source>
        <strain evidence="1">Expedition CK06-06</strain>
    </source>
</reference>